<keyword evidence="2" id="KW-1185">Reference proteome</keyword>
<sequence length="75" mass="8715">MYAWDVALALHPDVKMLTQEPYESVLLVQPPHEDHLGNASMCHYTWGAIYNDSSSTVWRWEKRDYTALKDALKGY</sequence>
<protein>
    <submittedName>
        <fullName evidence="1">Uncharacterized protein</fullName>
    </submittedName>
</protein>
<dbReference type="EMBL" id="BLLF01001196">
    <property type="protein sequence ID" value="GFH17750.1"/>
    <property type="molecule type" value="Genomic_DNA"/>
</dbReference>
<proteinExistence type="predicted"/>
<dbReference type="AlphaFoldDB" id="A0A699Z8J9"/>
<comment type="caution">
    <text evidence="1">The sequence shown here is derived from an EMBL/GenBank/DDBJ whole genome shotgun (WGS) entry which is preliminary data.</text>
</comment>
<evidence type="ECO:0000313" key="2">
    <source>
        <dbReference type="Proteomes" id="UP000485058"/>
    </source>
</evidence>
<name>A0A699Z8J9_HAELA</name>
<evidence type="ECO:0000313" key="1">
    <source>
        <dbReference type="EMBL" id="GFH17750.1"/>
    </source>
</evidence>
<organism evidence="1 2">
    <name type="scientific">Haematococcus lacustris</name>
    <name type="common">Green alga</name>
    <name type="synonym">Haematococcus pluvialis</name>
    <dbReference type="NCBI Taxonomy" id="44745"/>
    <lineage>
        <taxon>Eukaryota</taxon>
        <taxon>Viridiplantae</taxon>
        <taxon>Chlorophyta</taxon>
        <taxon>core chlorophytes</taxon>
        <taxon>Chlorophyceae</taxon>
        <taxon>CS clade</taxon>
        <taxon>Chlamydomonadales</taxon>
        <taxon>Haematococcaceae</taxon>
        <taxon>Haematococcus</taxon>
    </lineage>
</organism>
<accession>A0A699Z8J9</accession>
<reference evidence="1 2" key="1">
    <citation type="submission" date="2020-02" db="EMBL/GenBank/DDBJ databases">
        <title>Draft genome sequence of Haematococcus lacustris strain NIES-144.</title>
        <authorList>
            <person name="Morimoto D."/>
            <person name="Nakagawa S."/>
            <person name="Yoshida T."/>
            <person name="Sawayama S."/>
        </authorList>
    </citation>
    <scope>NUCLEOTIDE SEQUENCE [LARGE SCALE GENOMIC DNA]</scope>
    <source>
        <strain evidence="1 2">NIES-144</strain>
    </source>
</reference>
<gene>
    <name evidence="1" type="ORF">HaLaN_14445</name>
</gene>
<dbReference type="Proteomes" id="UP000485058">
    <property type="component" value="Unassembled WGS sequence"/>
</dbReference>